<dbReference type="EMBL" id="DF977505">
    <property type="protein sequence ID" value="GAW26984.1"/>
    <property type="molecule type" value="Genomic_DNA"/>
</dbReference>
<dbReference type="OrthoDB" id="4739683at2759"/>
<reference evidence="1" key="1">
    <citation type="submission" date="2016-03" db="EMBL/GenBank/DDBJ databases">
        <title>Draft genome sequence of Rosellinia necatrix.</title>
        <authorList>
            <person name="Kanematsu S."/>
        </authorList>
    </citation>
    <scope>NUCLEOTIDE SEQUENCE [LARGE SCALE GENOMIC DNA]</scope>
    <source>
        <strain evidence="1">W97</strain>
    </source>
</reference>
<dbReference type="STRING" id="77044.A0A1S8AA61"/>
<evidence type="ECO:0000313" key="1">
    <source>
        <dbReference type="EMBL" id="GAW26984.1"/>
    </source>
</evidence>
<organism evidence="1">
    <name type="scientific">Rosellinia necatrix</name>
    <name type="common">White root-rot fungus</name>
    <dbReference type="NCBI Taxonomy" id="77044"/>
    <lineage>
        <taxon>Eukaryota</taxon>
        <taxon>Fungi</taxon>
        <taxon>Dikarya</taxon>
        <taxon>Ascomycota</taxon>
        <taxon>Pezizomycotina</taxon>
        <taxon>Sordariomycetes</taxon>
        <taxon>Xylariomycetidae</taxon>
        <taxon>Xylariales</taxon>
        <taxon>Xylariaceae</taxon>
        <taxon>Rosellinia</taxon>
    </lineage>
</organism>
<name>A0A1S8AA61_ROSNE</name>
<accession>A0A1S8AA61</accession>
<protein>
    <submittedName>
        <fullName evidence="1">Putative ent-kaurene synthase</fullName>
    </submittedName>
</protein>
<dbReference type="Proteomes" id="UP000054516">
    <property type="component" value="Unassembled WGS sequence"/>
</dbReference>
<evidence type="ECO:0000313" key="2">
    <source>
        <dbReference type="Proteomes" id="UP000054516"/>
    </source>
</evidence>
<keyword evidence="2" id="KW-1185">Reference proteome</keyword>
<gene>
    <name evidence="1" type="ORF">SAMD00023353_6000670</name>
</gene>
<dbReference type="AlphaFoldDB" id="A0A1S8AA61"/>
<sequence>MKDAKTFRCFVKPGPASGPTCVDLRTFLLSHITQAEDNCRLRAILSEDGSHYRSGRSFYGWVRGVSAGAHCIPRRNYESLVRDAEEHTLNSVNFPEFSRRPKTIPAYATTPSPAPDGAKSDLLWIAEYERHGLDKIMKLLEEELGPCELVDALRVFVDVTDLYGQIYVLKDIGTRTQ</sequence>
<proteinExistence type="predicted"/>